<organism evidence="1 2">
    <name type="scientific">Triticum urartu</name>
    <name type="common">Red wild einkorn</name>
    <name type="synonym">Crithodium urartu</name>
    <dbReference type="NCBI Taxonomy" id="4572"/>
    <lineage>
        <taxon>Eukaryota</taxon>
        <taxon>Viridiplantae</taxon>
        <taxon>Streptophyta</taxon>
        <taxon>Embryophyta</taxon>
        <taxon>Tracheophyta</taxon>
        <taxon>Spermatophyta</taxon>
        <taxon>Magnoliopsida</taxon>
        <taxon>Liliopsida</taxon>
        <taxon>Poales</taxon>
        <taxon>Poaceae</taxon>
        <taxon>BOP clade</taxon>
        <taxon>Pooideae</taxon>
        <taxon>Triticodae</taxon>
        <taxon>Triticeae</taxon>
        <taxon>Triticinae</taxon>
        <taxon>Triticum</taxon>
    </lineage>
</organism>
<evidence type="ECO:0000313" key="1">
    <source>
        <dbReference type="EnsemblPlants" id="TuG1812G0600003770.01.T01"/>
    </source>
</evidence>
<accession>A0A8R7UUS7</accession>
<dbReference type="Proteomes" id="UP000015106">
    <property type="component" value="Chromosome 6"/>
</dbReference>
<reference evidence="1" key="2">
    <citation type="submission" date="2018-03" db="EMBL/GenBank/DDBJ databases">
        <title>The Triticum urartu genome reveals the dynamic nature of wheat genome evolution.</title>
        <authorList>
            <person name="Ling H."/>
            <person name="Ma B."/>
            <person name="Shi X."/>
            <person name="Liu H."/>
            <person name="Dong L."/>
            <person name="Sun H."/>
            <person name="Cao Y."/>
            <person name="Gao Q."/>
            <person name="Zheng S."/>
            <person name="Li Y."/>
            <person name="Yu Y."/>
            <person name="Du H."/>
            <person name="Qi M."/>
            <person name="Li Y."/>
            <person name="Yu H."/>
            <person name="Cui Y."/>
            <person name="Wang N."/>
            <person name="Chen C."/>
            <person name="Wu H."/>
            <person name="Zhao Y."/>
            <person name="Zhang J."/>
            <person name="Li Y."/>
            <person name="Zhou W."/>
            <person name="Zhang B."/>
            <person name="Hu W."/>
            <person name="Eijk M."/>
            <person name="Tang J."/>
            <person name="Witsenboer H."/>
            <person name="Zhao S."/>
            <person name="Li Z."/>
            <person name="Zhang A."/>
            <person name="Wang D."/>
            <person name="Liang C."/>
        </authorList>
    </citation>
    <scope>NUCLEOTIDE SEQUENCE [LARGE SCALE GENOMIC DNA]</scope>
    <source>
        <strain evidence="1">cv. G1812</strain>
    </source>
</reference>
<name>A0A8R7UUS7_TRIUA</name>
<proteinExistence type="predicted"/>
<reference evidence="2" key="1">
    <citation type="journal article" date="2013" name="Nature">
        <title>Draft genome of the wheat A-genome progenitor Triticum urartu.</title>
        <authorList>
            <person name="Ling H.Q."/>
            <person name="Zhao S."/>
            <person name="Liu D."/>
            <person name="Wang J."/>
            <person name="Sun H."/>
            <person name="Zhang C."/>
            <person name="Fan H."/>
            <person name="Li D."/>
            <person name="Dong L."/>
            <person name="Tao Y."/>
            <person name="Gao C."/>
            <person name="Wu H."/>
            <person name="Li Y."/>
            <person name="Cui Y."/>
            <person name="Guo X."/>
            <person name="Zheng S."/>
            <person name="Wang B."/>
            <person name="Yu K."/>
            <person name="Liang Q."/>
            <person name="Yang W."/>
            <person name="Lou X."/>
            <person name="Chen J."/>
            <person name="Feng M."/>
            <person name="Jian J."/>
            <person name="Zhang X."/>
            <person name="Luo G."/>
            <person name="Jiang Y."/>
            <person name="Liu J."/>
            <person name="Wang Z."/>
            <person name="Sha Y."/>
            <person name="Zhang B."/>
            <person name="Wu H."/>
            <person name="Tang D."/>
            <person name="Shen Q."/>
            <person name="Xue P."/>
            <person name="Zou S."/>
            <person name="Wang X."/>
            <person name="Liu X."/>
            <person name="Wang F."/>
            <person name="Yang Y."/>
            <person name="An X."/>
            <person name="Dong Z."/>
            <person name="Zhang K."/>
            <person name="Zhang X."/>
            <person name="Luo M.C."/>
            <person name="Dvorak J."/>
            <person name="Tong Y."/>
            <person name="Wang J."/>
            <person name="Yang H."/>
            <person name="Li Z."/>
            <person name="Wang D."/>
            <person name="Zhang A."/>
            <person name="Wang J."/>
        </authorList>
    </citation>
    <scope>NUCLEOTIDE SEQUENCE</scope>
    <source>
        <strain evidence="2">cv. G1812</strain>
    </source>
</reference>
<keyword evidence="2" id="KW-1185">Reference proteome</keyword>
<dbReference type="Gramene" id="TuG1812G0600003770.01.T01">
    <property type="protein sequence ID" value="TuG1812G0600003770.01.T01"/>
    <property type="gene ID" value="TuG1812G0600003770.01"/>
</dbReference>
<evidence type="ECO:0000313" key="2">
    <source>
        <dbReference type="Proteomes" id="UP000015106"/>
    </source>
</evidence>
<dbReference type="AlphaFoldDB" id="A0A8R7UUS7"/>
<reference evidence="1" key="3">
    <citation type="submission" date="2022-06" db="UniProtKB">
        <authorList>
            <consortium name="EnsemblPlants"/>
        </authorList>
    </citation>
    <scope>IDENTIFICATION</scope>
</reference>
<sequence length="242" mass="24422">MATRELVIDILHDALLLAYVGVVHPRAGGLSVSVLPIGTIGGRRGMCPRTGASLLPIRVVGATSLLVVPMATRELVIDVLHDALLLAYVGAIHPRAGGPGVSMLPIGTIGGRRGMCPRAGVSLLPIRATSLLMVLMVTRELVIDVLHDALLLAGVGAVHPRAGGSGVSVLPVGTIGDRGAMRPCSGVSLLPVGGSGRLVITVAAGELLLDLAHDALLLAGAVSLVLHPAPNLSLGKSTSGVV</sequence>
<protein>
    <submittedName>
        <fullName evidence="1">Uncharacterized protein</fullName>
    </submittedName>
</protein>
<dbReference type="EnsemblPlants" id="TuG1812G0600003770.01.T01">
    <property type="protein sequence ID" value="TuG1812G0600003770.01.T01"/>
    <property type="gene ID" value="TuG1812G0600003770.01"/>
</dbReference>